<evidence type="ECO:0000313" key="1">
    <source>
        <dbReference type="EMBL" id="NGN92920.1"/>
    </source>
</evidence>
<gene>
    <name evidence="1" type="ORF">G5C66_09250</name>
</gene>
<dbReference type="AlphaFoldDB" id="A0A6M1QYZ4"/>
<dbReference type="Proteomes" id="UP000483261">
    <property type="component" value="Unassembled WGS sequence"/>
</dbReference>
<dbReference type="SUPFAM" id="SSF160424">
    <property type="entry name" value="BH3703-like"/>
    <property type="match status" value="1"/>
</dbReference>
<dbReference type="InterPro" id="IPR036170">
    <property type="entry name" value="YezG-like_sf"/>
</dbReference>
<comment type="caution">
    <text evidence="1">The sequence shown here is derived from an EMBL/GenBank/DDBJ whole genome shotgun (WGS) entry which is preliminary data.</text>
</comment>
<organism evidence="1 2">
    <name type="scientific">Nocardioides turkmenicus</name>
    <dbReference type="NCBI Taxonomy" id="2711220"/>
    <lineage>
        <taxon>Bacteria</taxon>
        <taxon>Bacillati</taxon>
        <taxon>Actinomycetota</taxon>
        <taxon>Actinomycetes</taxon>
        <taxon>Propionibacteriales</taxon>
        <taxon>Nocardioidaceae</taxon>
        <taxon>Nocardioides</taxon>
    </lineage>
</organism>
<keyword evidence="2" id="KW-1185">Reference proteome</keyword>
<proteinExistence type="predicted"/>
<evidence type="ECO:0000313" key="2">
    <source>
        <dbReference type="Proteomes" id="UP000483261"/>
    </source>
</evidence>
<name>A0A6M1QYZ4_9ACTN</name>
<protein>
    <submittedName>
        <fullName evidence="1">Agglutinin cell wall attachment protein</fullName>
    </submittedName>
</protein>
<accession>A0A6M1QYZ4</accession>
<dbReference type="EMBL" id="JAALAA010000006">
    <property type="protein sequence ID" value="NGN92920.1"/>
    <property type="molecule type" value="Genomic_DNA"/>
</dbReference>
<dbReference type="RefSeq" id="WP_165110664.1">
    <property type="nucleotide sequence ID" value="NZ_JAALAA010000006.1"/>
</dbReference>
<sequence length="154" mass="17333">MSAPNPQGPNLTRQGELISEISALIPAEVTGPWRKLTFNRNSLSMLSEHELIVERPDGTIDESQGVPFEVDDLLNELRKVMYTPGAGTWMSARWTITDLGDGHADARTTFNYDDEPRWSTPIRAFNYAIDVRDFPREAGNIPEWLSERLDEASA</sequence>
<reference evidence="1 2" key="1">
    <citation type="submission" date="2020-02" db="EMBL/GenBank/DDBJ databases">
        <title>Whole-genome analyses of novel actinobacteria.</title>
        <authorList>
            <person name="Sahin N."/>
        </authorList>
    </citation>
    <scope>NUCLEOTIDE SEQUENCE [LARGE SCALE GENOMIC DNA]</scope>
    <source>
        <strain evidence="1 2">KC13</strain>
    </source>
</reference>